<dbReference type="UniPathway" id="UPA00094"/>
<evidence type="ECO:0000256" key="8">
    <source>
        <dbReference type="ARBA" id="ARBA00048572"/>
    </source>
</evidence>
<dbReference type="Gene3D" id="3.40.50.720">
    <property type="entry name" value="NAD(P)-binding Rossmann-like Domain"/>
    <property type="match status" value="1"/>
</dbReference>
<keyword evidence="6" id="KW-0443">Lipid metabolism</keyword>
<name>A0A5J6MW78_9PROT</name>
<feature type="binding site" evidence="12">
    <location>
        <position position="181"/>
    </location>
    <ligand>
        <name>NAD(+)</name>
        <dbReference type="ChEBI" id="CHEBI:57540"/>
    </ligand>
</feature>
<dbReference type="EC" id="1.3.1.9" evidence="9"/>
<evidence type="ECO:0000256" key="13">
    <source>
        <dbReference type="SAM" id="MobiDB-lite"/>
    </source>
</evidence>
<feature type="binding site" evidence="11">
    <location>
        <position position="114"/>
    </location>
    <ligand>
        <name>substrate</name>
    </ligand>
</feature>
<comment type="catalytic activity">
    <reaction evidence="8 9">
        <text>a 2,3-saturated acyl-[ACP] + NAD(+) = a (2E)-enoyl-[ACP] + NADH + H(+)</text>
        <dbReference type="Rhea" id="RHEA:10240"/>
        <dbReference type="Rhea" id="RHEA-COMP:9925"/>
        <dbReference type="Rhea" id="RHEA-COMP:9926"/>
        <dbReference type="ChEBI" id="CHEBI:15378"/>
        <dbReference type="ChEBI" id="CHEBI:57540"/>
        <dbReference type="ChEBI" id="CHEBI:57945"/>
        <dbReference type="ChEBI" id="CHEBI:78784"/>
        <dbReference type="ChEBI" id="CHEBI:78785"/>
        <dbReference type="EC" id="1.3.1.9"/>
    </reaction>
</comment>
<feature type="binding site" evidence="12">
    <location>
        <begin position="38"/>
        <end position="39"/>
    </location>
    <ligand>
        <name>NAD(+)</name>
        <dbReference type="ChEBI" id="CHEBI:57540"/>
    </ligand>
</feature>
<dbReference type="CDD" id="cd05372">
    <property type="entry name" value="ENR_SDR"/>
    <property type="match status" value="1"/>
</dbReference>
<keyword evidence="5 9" id="KW-0560">Oxidoreductase</keyword>
<dbReference type="GO" id="GO:0004318">
    <property type="term" value="F:enoyl-[acyl-carrier-protein] reductase (NADH) activity"/>
    <property type="evidence" value="ECO:0007669"/>
    <property type="project" value="UniProtKB-EC"/>
</dbReference>
<dbReference type="InterPro" id="IPR036291">
    <property type="entry name" value="NAD(P)-bd_dom_sf"/>
</dbReference>
<evidence type="ECO:0000256" key="12">
    <source>
        <dbReference type="PIRSR" id="PIRSR000094-3"/>
    </source>
</evidence>
<keyword evidence="4" id="KW-0276">Fatty acid metabolism</keyword>
<comment type="pathway">
    <text evidence="1">Lipid metabolism; fatty acid biosynthesis.</text>
</comment>
<feature type="active site" description="Proton acceptor" evidence="10">
    <location>
        <position position="174"/>
    </location>
</feature>
<feature type="binding site" evidence="12">
    <location>
        <position position="32"/>
    </location>
    <ligand>
        <name>NAD(+)</name>
        <dbReference type="ChEBI" id="CHEBI:57540"/>
    </ligand>
</feature>
<evidence type="ECO:0000256" key="9">
    <source>
        <dbReference type="PIRNR" id="PIRNR000094"/>
    </source>
</evidence>
<dbReference type="NCBIfam" id="NF005717">
    <property type="entry name" value="PRK07533.1"/>
    <property type="match status" value="1"/>
</dbReference>
<feature type="binding site" evidence="12">
    <location>
        <position position="111"/>
    </location>
    <ligand>
        <name>NAD(+)</name>
        <dbReference type="ChEBI" id="CHEBI:57540"/>
    </ligand>
</feature>
<dbReference type="AlphaFoldDB" id="A0A5J6MW78"/>
<sequence>MTSIPMADAPESPKAEGRLPPLLTGRKALVVGVANEHSIAWGCAAAMHRAGADIAMTYLNEKARPHVEPLARQVGAPIFLPFEARDGVQIDALFEAIAKHWGKLDILVHSIAFAPKEALAGRVVDCPRDGFLTAMEISCWSFLDLAKRAEAVMGDGGTMMTMSYLGANQVIDNYGIMGPVKAALESAVRYMAAELGPKGIRVHAVSPGPLATRAASGIRDFDELMGRVASRAPARRLVTIEEVGAACVFLASPYGGAMTGETLYIDGGYHILG</sequence>
<dbReference type="InterPro" id="IPR002347">
    <property type="entry name" value="SDR_fam"/>
</dbReference>
<comment type="similarity">
    <text evidence="2 9">Belongs to the short-chain dehydrogenases/reductases (SDR) family. FabI subfamily.</text>
</comment>
<keyword evidence="7 9" id="KW-0275">Fatty acid biosynthesis</keyword>
<dbReference type="SUPFAM" id="SSF51735">
    <property type="entry name" value="NAD(P)-binding Rossmann-fold domains"/>
    <property type="match status" value="1"/>
</dbReference>
<keyword evidence="15" id="KW-1185">Reference proteome</keyword>
<evidence type="ECO:0000256" key="3">
    <source>
        <dbReference type="ARBA" id="ARBA00022516"/>
    </source>
</evidence>
<dbReference type="Proteomes" id="UP000325797">
    <property type="component" value="Chromosome"/>
</dbReference>
<dbReference type="PIRSF" id="PIRSF000094">
    <property type="entry name" value="Enoyl-ACP_rdct"/>
    <property type="match status" value="1"/>
</dbReference>
<dbReference type="PRINTS" id="PR00081">
    <property type="entry name" value="GDHRDH"/>
</dbReference>
<evidence type="ECO:0000256" key="11">
    <source>
        <dbReference type="PIRSR" id="PIRSR000094-2"/>
    </source>
</evidence>
<evidence type="ECO:0000256" key="4">
    <source>
        <dbReference type="ARBA" id="ARBA00022832"/>
    </source>
</evidence>
<evidence type="ECO:0000256" key="2">
    <source>
        <dbReference type="ARBA" id="ARBA00009233"/>
    </source>
</evidence>
<reference evidence="14 15" key="1">
    <citation type="submission" date="2019-08" db="EMBL/GenBank/DDBJ databases">
        <title>Hyperibacter terrae gen. nov., sp. nov. and Hyperibacter viscosus sp. nov., two new members in the family Rhodospirillaceae isolated from the rhizosphere of Hypericum perforatum.</title>
        <authorList>
            <person name="Noviana Z."/>
        </authorList>
    </citation>
    <scope>NUCLEOTIDE SEQUENCE [LARGE SCALE GENOMIC DNA]</scope>
    <source>
        <strain evidence="14 15">R5959</strain>
    </source>
</reference>
<evidence type="ECO:0000256" key="1">
    <source>
        <dbReference type="ARBA" id="ARBA00005194"/>
    </source>
</evidence>
<gene>
    <name evidence="14" type="primary">fabI</name>
    <name evidence="14" type="ORF">FRZ61_08750</name>
</gene>
<dbReference type="EMBL" id="CP042582">
    <property type="protein sequence ID" value="QEX20955.1"/>
    <property type="molecule type" value="Genomic_DNA"/>
</dbReference>
<evidence type="ECO:0000256" key="5">
    <source>
        <dbReference type="ARBA" id="ARBA00023002"/>
    </source>
</evidence>
<dbReference type="KEGG" id="hadh:FRZ61_08750"/>
<dbReference type="GO" id="GO:0006633">
    <property type="term" value="P:fatty acid biosynthetic process"/>
    <property type="evidence" value="ECO:0007669"/>
    <property type="project" value="UniProtKB-UniPathway"/>
</dbReference>
<evidence type="ECO:0000256" key="6">
    <source>
        <dbReference type="ARBA" id="ARBA00023098"/>
    </source>
</evidence>
<dbReference type="InterPro" id="IPR014358">
    <property type="entry name" value="Enoyl-ACP_Rdtase_NADH"/>
</dbReference>
<accession>A0A5J6MW78</accession>
<dbReference type="PANTHER" id="PTHR43159:SF2">
    <property type="entry name" value="ENOYL-[ACYL-CARRIER-PROTEIN] REDUCTASE [NADH], CHLOROPLASTIC"/>
    <property type="match status" value="1"/>
</dbReference>
<protein>
    <recommendedName>
        <fullName evidence="9">Enoyl-[acyl-carrier-protein] reductase [NADH]</fullName>
        <ecNumber evidence="9">1.3.1.9</ecNumber>
    </recommendedName>
</protein>
<keyword evidence="3 9" id="KW-0444">Lipid biosynthesis</keyword>
<feature type="region of interest" description="Disordered" evidence="13">
    <location>
        <begin position="1"/>
        <end position="20"/>
    </location>
</feature>
<organism evidence="14 15">
    <name type="scientific">Hypericibacter adhaerens</name>
    <dbReference type="NCBI Taxonomy" id="2602016"/>
    <lineage>
        <taxon>Bacteria</taxon>
        <taxon>Pseudomonadati</taxon>
        <taxon>Pseudomonadota</taxon>
        <taxon>Alphaproteobacteria</taxon>
        <taxon>Rhodospirillales</taxon>
        <taxon>Dongiaceae</taxon>
        <taxon>Hypericibacter</taxon>
    </lineage>
</organism>
<dbReference type="Pfam" id="PF13561">
    <property type="entry name" value="adh_short_C2"/>
    <property type="match status" value="1"/>
</dbReference>
<proteinExistence type="inferred from homology"/>
<feature type="active site" description="Proton acceptor" evidence="10">
    <location>
        <position position="164"/>
    </location>
</feature>
<evidence type="ECO:0000313" key="14">
    <source>
        <dbReference type="EMBL" id="QEX20955.1"/>
    </source>
</evidence>
<evidence type="ECO:0000313" key="15">
    <source>
        <dbReference type="Proteomes" id="UP000325797"/>
    </source>
</evidence>
<dbReference type="PANTHER" id="PTHR43159">
    <property type="entry name" value="ENOYL-[ACYL-CARRIER-PROTEIN] REDUCTASE"/>
    <property type="match status" value="1"/>
</dbReference>
<evidence type="ECO:0000256" key="10">
    <source>
        <dbReference type="PIRSR" id="PIRSR000094-1"/>
    </source>
</evidence>
<evidence type="ECO:0000256" key="7">
    <source>
        <dbReference type="ARBA" id="ARBA00023160"/>
    </source>
</evidence>
<keyword evidence="9 12" id="KW-0520">NAD</keyword>